<organism evidence="2 3">
    <name type="scientific">Staphylococcus gallinarum</name>
    <dbReference type="NCBI Taxonomy" id="1293"/>
    <lineage>
        <taxon>Bacteria</taxon>
        <taxon>Bacillati</taxon>
        <taxon>Bacillota</taxon>
        <taxon>Bacilli</taxon>
        <taxon>Bacillales</taxon>
        <taxon>Staphylococcaceae</taxon>
        <taxon>Staphylococcus</taxon>
    </lineage>
</organism>
<comment type="caution">
    <text evidence="2">The sequence shown here is derived from an EMBL/GenBank/DDBJ whole genome shotgun (WGS) entry which is preliminary data.</text>
</comment>
<sequence length="259" mass="28064">MTENEKTIEALLTAVQSNTLSVESAVEQLEHYKDIGFAKVDLHRKQRQGFPEVIYGEGKSAHQIANIIQALLSNSERVLVTRIDQDKANYVLTQYPQLEYHETAKILSTPIDSIPKSRYKAAIICAGTSDLPIAEEAALTAQVMGTEVERFYDVGVSGIHRLFDHIETIRKCKVSVVAAGMEGALSSVISGLVAHPIYAVPTSIGYGANLNGVTTLLAMINSCAPGTSVLNIDNGFGGGYNAAMLIHMLEQEQQTEESL</sequence>
<reference evidence="2 3" key="1">
    <citation type="journal article" date="2016" name="Front. Microbiol.">
        <title>Comprehensive Phylogenetic Analysis of Bovine Non-aureus Staphylococci Species Based on Whole-Genome Sequencing.</title>
        <authorList>
            <person name="Naushad S."/>
            <person name="Barkema H.W."/>
            <person name="Luby C."/>
            <person name="Condas L.A."/>
            <person name="Nobrega D.B."/>
            <person name="Carson D.A."/>
            <person name="De Buck J."/>
        </authorList>
    </citation>
    <scope>NUCLEOTIDE SEQUENCE [LARGE SCALE GENOMIC DNA]</scope>
    <source>
        <strain evidence="2 3">SNUC 4781</strain>
    </source>
</reference>
<dbReference type="SMART" id="SM01001">
    <property type="entry name" value="AIRC"/>
    <property type="match status" value="1"/>
</dbReference>
<evidence type="ECO:0000313" key="2">
    <source>
        <dbReference type="EMBL" id="RIP37056.1"/>
    </source>
</evidence>
<dbReference type="NCBIfam" id="NF033503">
    <property type="entry name" value="LarB"/>
    <property type="match status" value="1"/>
</dbReference>
<accession>A0A3A0VTL4</accession>
<dbReference type="AlphaFoldDB" id="A0A3A0VTL4"/>
<name>A0A3A0VTL4_STAGA</name>
<dbReference type="InterPro" id="IPR000031">
    <property type="entry name" value="PurE_dom"/>
</dbReference>
<dbReference type="PANTHER" id="PTHR43064">
    <property type="entry name" value="PHOSPHORIBOSYLAMINOIMIDAZOLE CARBOXYLASE-RELATED"/>
    <property type="match status" value="1"/>
</dbReference>
<dbReference type="EMBL" id="QYJN01000001">
    <property type="protein sequence ID" value="RIP37056.1"/>
    <property type="molecule type" value="Genomic_DNA"/>
</dbReference>
<dbReference type="RefSeq" id="WP_119483871.1">
    <property type="nucleotide sequence ID" value="NZ_QYJN01000001.1"/>
</dbReference>
<dbReference type="OrthoDB" id="9782511at2"/>
<dbReference type="SUPFAM" id="SSF52255">
    <property type="entry name" value="N5-CAIR mutase (phosphoribosylaminoimidazole carboxylase, PurE)"/>
    <property type="match status" value="1"/>
</dbReference>
<feature type="domain" description="PurE" evidence="1">
    <location>
        <begin position="119"/>
        <end position="251"/>
    </location>
</feature>
<dbReference type="GO" id="GO:0006189">
    <property type="term" value="P:'de novo' IMP biosynthetic process"/>
    <property type="evidence" value="ECO:0007669"/>
    <property type="project" value="InterPro"/>
</dbReference>
<dbReference type="Pfam" id="PF00731">
    <property type="entry name" value="AIRC"/>
    <property type="match status" value="1"/>
</dbReference>
<protein>
    <submittedName>
        <fullName evidence="2">Nickel pincer cofactor biosynthesis protein LarB</fullName>
    </submittedName>
</protein>
<dbReference type="InterPro" id="IPR039476">
    <property type="entry name" value="P2CMN_synthase_LarB"/>
</dbReference>
<dbReference type="Gene3D" id="3.40.50.1970">
    <property type="match status" value="1"/>
</dbReference>
<proteinExistence type="predicted"/>
<evidence type="ECO:0000313" key="3">
    <source>
        <dbReference type="Proteomes" id="UP000265541"/>
    </source>
</evidence>
<dbReference type="GO" id="GO:0016787">
    <property type="term" value="F:hydrolase activity"/>
    <property type="evidence" value="ECO:0007669"/>
    <property type="project" value="InterPro"/>
</dbReference>
<gene>
    <name evidence="2" type="primary">larB</name>
    <name evidence="2" type="ORF">BUZ14_00495</name>
</gene>
<evidence type="ECO:0000259" key="1">
    <source>
        <dbReference type="SMART" id="SM01001"/>
    </source>
</evidence>
<dbReference type="PANTHER" id="PTHR43064:SF1">
    <property type="entry name" value="SLL1489 PROTEIN"/>
    <property type="match status" value="1"/>
</dbReference>
<dbReference type="Proteomes" id="UP000265541">
    <property type="component" value="Unassembled WGS sequence"/>
</dbReference>